<organism evidence="5 6">
    <name type="scientific">Paracandidimonas soli</name>
    <dbReference type="NCBI Taxonomy" id="1917182"/>
    <lineage>
        <taxon>Bacteria</taxon>
        <taxon>Pseudomonadati</taxon>
        <taxon>Pseudomonadota</taxon>
        <taxon>Betaproteobacteria</taxon>
        <taxon>Burkholderiales</taxon>
        <taxon>Alcaligenaceae</taxon>
        <taxon>Paracandidimonas</taxon>
    </lineage>
</organism>
<evidence type="ECO:0000313" key="6">
    <source>
        <dbReference type="Proteomes" id="UP000294692"/>
    </source>
</evidence>
<dbReference type="InterPro" id="IPR009057">
    <property type="entry name" value="Homeodomain-like_sf"/>
</dbReference>
<dbReference type="PROSITE" id="PS01124">
    <property type="entry name" value="HTH_ARAC_FAMILY_2"/>
    <property type="match status" value="1"/>
</dbReference>
<dbReference type="PANTHER" id="PTHR11019:SF159">
    <property type="entry name" value="TRANSCRIPTIONAL REGULATOR-RELATED"/>
    <property type="match status" value="1"/>
</dbReference>
<evidence type="ECO:0000259" key="4">
    <source>
        <dbReference type="PROSITE" id="PS01124"/>
    </source>
</evidence>
<name>A0A4R3V1Z1_9BURK</name>
<dbReference type="EMBL" id="SMBX01000006">
    <property type="protein sequence ID" value="TCU97177.1"/>
    <property type="molecule type" value="Genomic_DNA"/>
</dbReference>
<evidence type="ECO:0000256" key="2">
    <source>
        <dbReference type="ARBA" id="ARBA00023125"/>
    </source>
</evidence>
<dbReference type="PANTHER" id="PTHR11019">
    <property type="entry name" value="HTH-TYPE TRANSCRIPTIONAL REGULATOR NIMR"/>
    <property type="match status" value="1"/>
</dbReference>
<protein>
    <submittedName>
        <fullName evidence="5">Helix-turn-helix protein</fullName>
    </submittedName>
</protein>
<dbReference type="InterPro" id="IPR018060">
    <property type="entry name" value="HTH_AraC"/>
</dbReference>
<accession>A0A4R3V1Z1</accession>
<sequence>MEHYLLQSLADGTPVVQVALEHGYSSQSAYIAMFKRHFGMTPSAFYR</sequence>
<evidence type="ECO:0000256" key="1">
    <source>
        <dbReference type="ARBA" id="ARBA00023015"/>
    </source>
</evidence>
<reference evidence="5 6" key="1">
    <citation type="submission" date="2019-03" db="EMBL/GenBank/DDBJ databases">
        <title>Genomic Encyclopedia of Type Strains, Phase IV (KMG-IV): sequencing the most valuable type-strain genomes for metagenomic binning, comparative biology and taxonomic classification.</title>
        <authorList>
            <person name="Goeker M."/>
        </authorList>
    </citation>
    <scope>NUCLEOTIDE SEQUENCE [LARGE SCALE GENOMIC DNA]</scope>
    <source>
        <strain evidence="5 6">DSM 100048</strain>
    </source>
</reference>
<dbReference type="GO" id="GO:0003700">
    <property type="term" value="F:DNA-binding transcription factor activity"/>
    <property type="evidence" value="ECO:0007669"/>
    <property type="project" value="InterPro"/>
</dbReference>
<proteinExistence type="predicted"/>
<dbReference type="SUPFAM" id="SSF46689">
    <property type="entry name" value="Homeodomain-like"/>
    <property type="match status" value="1"/>
</dbReference>
<keyword evidence="1" id="KW-0805">Transcription regulation</keyword>
<dbReference type="OrthoDB" id="2536004at2"/>
<comment type="caution">
    <text evidence="5">The sequence shown here is derived from an EMBL/GenBank/DDBJ whole genome shotgun (WGS) entry which is preliminary data.</text>
</comment>
<evidence type="ECO:0000313" key="5">
    <source>
        <dbReference type="EMBL" id="TCU97177.1"/>
    </source>
</evidence>
<feature type="domain" description="HTH araC/xylS-type" evidence="4">
    <location>
        <begin position="1"/>
        <end position="47"/>
    </location>
</feature>
<keyword evidence="2" id="KW-0238">DNA-binding</keyword>
<gene>
    <name evidence="5" type="ORF">EV686_10656</name>
</gene>
<keyword evidence="6" id="KW-1185">Reference proteome</keyword>
<evidence type="ECO:0000256" key="3">
    <source>
        <dbReference type="ARBA" id="ARBA00023163"/>
    </source>
</evidence>
<keyword evidence="3" id="KW-0804">Transcription</keyword>
<dbReference type="InterPro" id="IPR020449">
    <property type="entry name" value="Tscrpt_reg_AraC-type_HTH"/>
</dbReference>
<dbReference type="Proteomes" id="UP000294692">
    <property type="component" value="Unassembled WGS sequence"/>
</dbReference>
<dbReference type="Gene3D" id="1.10.10.60">
    <property type="entry name" value="Homeodomain-like"/>
    <property type="match status" value="1"/>
</dbReference>
<dbReference type="PRINTS" id="PR00032">
    <property type="entry name" value="HTHARAC"/>
</dbReference>
<dbReference type="Pfam" id="PF12833">
    <property type="entry name" value="HTH_18"/>
    <property type="match status" value="1"/>
</dbReference>
<dbReference type="AlphaFoldDB" id="A0A4R3V1Z1"/>
<dbReference type="GO" id="GO:0043565">
    <property type="term" value="F:sequence-specific DNA binding"/>
    <property type="evidence" value="ECO:0007669"/>
    <property type="project" value="InterPro"/>
</dbReference>